<dbReference type="InterPro" id="IPR014541">
    <property type="entry name" value="Amdntrnsf_FN0238"/>
</dbReference>
<organism evidence="1 2">
    <name type="scientific">SAR86 cluster bacterium</name>
    <dbReference type="NCBI Taxonomy" id="2030880"/>
    <lineage>
        <taxon>Bacteria</taxon>
        <taxon>Pseudomonadati</taxon>
        <taxon>Pseudomonadota</taxon>
        <taxon>Gammaproteobacteria</taxon>
        <taxon>SAR86 cluster</taxon>
    </lineage>
</organism>
<dbReference type="AlphaFoldDB" id="A0A937JA90"/>
<dbReference type="Pfam" id="PF19420">
    <property type="entry name" value="DDAH_eukar"/>
    <property type="match status" value="1"/>
</dbReference>
<evidence type="ECO:0008006" key="3">
    <source>
        <dbReference type="Google" id="ProtNLM"/>
    </source>
</evidence>
<protein>
    <recommendedName>
        <fullName evidence="3">Amidinotransferase</fullName>
    </recommendedName>
</protein>
<evidence type="ECO:0000313" key="1">
    <source>
        <dbReference type="EMBL" id="MBL6902785.1"/>
    </source>
</evidence>
<accession>A0A937JA90</accession>
<proteinExistence type="predicted"/>
<sequence>MLFQSANRLVIVKPASFGCDEISAETNVFQNNDSSNKLFKLVEKEHFELTKLLDKNNIAFQIINSPKECLDGIFPNNWVITYFDKTYDLFSMLNPNRRLERSKENINFLQNAYLLKNDFSTYEKDNQFLEGTGSLVLDRINKIAYMSVSKRSSVKLATHWANRRGYTLNLFSSYLDDVPIYHTNVVMFIGSNIACLGSDLIKENSIEALLKKHHRVITLSKEEVKNFCGNCIEVRDRENNKILLMSSRAYSNFSKKNLLELSSFYPKILHTNLTNIENVGGGSLRCMILELF</sequence>
<gene>
    <name evidence="1" type="ORF">ISR29_01105</name>
</gene>
<dbReference type="Proteomes" id="UP000705230">
    <property type="component" value="Unassembled WGS sequence"/>
</dbReference>
<dbReference type="EMBL" id="JADHSG010000001">
    <property type="protein sequence ID" value="MBL6902785.1"/>
    <property type="molecule type" value="Genomic_DNA"/>
</dbReference>
<dbReference type="PANTHER" id="PTHR43224:SF1">
    <property type="entry name" value="AMIDINOTRANSFERASE"/>
    <property type="match status" value="1"/>
</dbReference>
<comment type="caution">
    <text evidence="1">The sequence shown here is derived from an EMBL/GenBank/DDBJ whole genome shotgun (WGS) entry which is preliminary data.</text>
</comment>
<dbReference type="Gene3D" id="3.75.10.10">
    <property type="entry name" value="L-arginine/glycine Amidinotransferase, Chain A"/>
    <property type="match status" value="1"/>
</dbReference>
<evidence type="ECO:0000313" key="2">
    <source>
        <dbReference type="Proteomes" id="UP000705230"/>
    </source>
</evidence>
<reference evidence="1" key="1">
    <citation type="submission" date="2020-10" db="EMBL/GenBank/DDBJ databases">
        <title>Microbiome of the Black Sea water column analyzed by genome centric metagenomics.</title>
        <authorList>
            <person name="Cabello-Yeves P.J."/>
            <person name="Callieri C."/>
            <person name="Picazo A."/>
            <person name="Mehrshad M."/>
            <person name="Haro-Moreno J.M."/>
            <person name="Roda-Garcia J."/>
            <person name="Dzembekova N."/>
            <person name="Slabakova V."/>
            <person name="Slabakova N."/>
            <person name="Moncheva S."/>
            <person name="Rodriguez-Valera F."/>
        </authorList>
    </citation>
    <scope>NUCLEOTIDE SEQUENCE</scope>
    <source>
        <strain evidence="1">BS30m-G43</strain>
    </source>
</reference>
<dbReference type="PANTHER" id="PTHR43224">
    <property type="entry name" value="AMIDINOTRANSFERASE"/>
    <property type="match status" value="1"/>
</dbReference>
<dbReference type="SUPFAM" id="SSF55909">
    <property type="entry name" value="Pentein"/>
    <property type="match status" value="1"/>
</dbReference>
<name>A0A937JA90_9GAMM</name>